<dbReference type="PANTHER" id="PTHR28259:SF1">
    <property type="entry name" value="FLUORIDE EXPORT PROTEIN 1-RELATED"/>
    <property type="match status" value="1"/>
</dbReference>
<evidence type="ECO:0000256" key="3">
    <source>
        <dbReference type="ARBA" id="ARBA00022519"/>
    </source>
</evidence>
<feature type="transmembrane region" description="Helical" evidence="12">
    <location>
        <begin position="65"/>
        <end position="82"/>
    </location>
</feature>
<dbReference type="Pfam" id="PF02537">
    <property type="entry name" value="CRCB"/>
    <property type="match status" value="1"/>
</dbReference>
<keyword evidence="8 12" id="KW-0472">Membrane</keyword>
<keyword evidence="5 12" id="KW-1133">Transmembrane helix</keyword>
<feature type="transmembrane region" description="Helical" evidence="12">
    <location>
        <begin position="102"/>
        <end position="122"/>
    </location>
</feature>
<accession>A0A2G8TJ36</accession>
<evidence type="ECO:0000256" key="8">
    <source>
        <dbReference type="ARBA" id="ARBA00023136"/>
    </source>
</evidence>
<comment type="function">
    <text evidence="12">Fluoride-specific ion channel. Important for reducing fluoride concentration in the cell, thus reducing its toxicity.</text>
</comment>
<comment type="activity regulation">
    <text evidence="12">Na(+) is not transported, but it plays an essential structural role and its presence is essential for fluoride channel function.</text>
</comment>
<evidence type="ECO:0000313" key="13">
    <source>
        <dbReference type="EMBL" id="PIL45628.1"/>
    </source>
</evidence>
<dbReference type="InterPro" id="IPR003691">
    <property type="entry name" value="FluC"/>
</dbReference>
<evidence type="ECO:0000256" key="10">
    <source>
        <dbReference type="ARBA" id="ARBA00035120"/>
    </source>
</evidence>
<evidence type="ECO:0000256" key="1">
    <source>
        <dbReference type="ARBA" id="ARBA00004651"/>
    </source>
</evidence>
<dbReference type="Proteomes" id="UP000230390">
    <property type="component" value="Unassembled WGS sequence"/>
</dbReference>
<comment type="similarity">
    <text evidence="10 12">Belongs to the fluoride channel Fluc/FEX (TC 1.A.43) family.</text>
</comment>
<keyword evidence="12" id="KW-0479">Metal-binding</keyword>
<dbReference type="EMBL" id="PDOC01000003">
    <property type="protein sequence ID" value="PIL45628.1"/>
    <property type="molecule type" value="Genomic_DNA"/>
</dbReference>
<feature type="transmembrane region" description="Helical" evidence="12">
    <location>
        <begin position="31"/>
        <end position="53"/>
    </location>
</feature>
<dbReference type="RefSeq" id="WP_099787903.1">
    <property type="nucleotide sequence ID" value="NZ_JBHLYV010000029.1"/>
</dbReference>
<gene>
    <name evidence="12" type="primary">fluC</name>
    <name evidence="12" type="synonym">crcB</name>
    <name evidence="13" type="ORF">CR105_05955</name>
</gene>
<keyword evidence="7 12" id="KW-0406">Ion transport</keyword>
<comment type="subcellular location">
    <subcellularLocation>
        <location evidence="1 12">Cell membrane</location>
        <topology evidence="1 12">Multi-pass membrane protein</topology>
    </subcellularLocation>
</comment>
<keyword evidence="2 12" id="KW-1003">Cell membrane</keyword>
<sequence>MSWLAVGLGAALGAWLRWGLALWLGGVHGKLHLGTLLANLGGGYLVGIALGFFAASPHVAPEWRLFAITGILGGLTTFSTFSGESVLMLQRGDYGWALAHSALHLFGSIAFCIAGFATWRALSS</sequence>
<dbReference type="NCBIfam" id="NF010792">
    <property type="entry name" value="PRK14196.1"/>
    <property type="match status" value="1"/>
</dbReference>
<name>A0A2G8TJ36_9BURK</name>
<evidence type="ECO:0000313" key="14">
    <source>
        <dbReference type="Proteomes" id="UP000230390"/>
    </source>
</evidence>
<evidence type="ECO:0000256" key="9">
    <source>
        <dbReference type="ARBA" id="ARBA00023303"/>
    </source>
</evidence>
<keyword evidence="4 12" id="KW-0812">Transmembrane</keyword>
<comment type="caution">
    <text evidence="13">The sequence shown here is derived from an EMBL/GenBank/DDBJ whole genome shotgun (WGS) entry which is preliminary data.</text>
</comment>
<comment type="catalytic activity">
    <reaction evidence="11">
        <text>fluoride(in) = fluoride(out)</text>
        <dbReference type="Rhea" id="RHEA:76159"/>
        <dbReference type="ChEBI" id="CHEBI:17051"/>
    </reaction>
    <physiologicalReaction direction="left-to-right" evidence="11">
        <dbReference type="Rhea" id="RHEA:76160"/>
    </physiologicalReaction>
</comment>
<proteinExistence type="inferred from homology"/>
<evidence type="ECO:0000256" key="11">
    <source>
        <dbReference type="ARBA" id="ARBA00035585"/>
    </source>
</evidence>
<dbReference type="HAMAP" id="MF_00454">
    <property type="entry name" value="FluC"/>
    <property type="match status" value="1"/>
</dbReference>
<reference evidence="13 14" key="1">
    <citation type="submission" date="2017-10" db="EMBL/GenBank/DDBJ databases">
        <title>Massilia psychrophilum sp. nov., a novel purple-pigmented bacterium isolated from Tianshan glacier, Xinjiang Municipality, China.</title>
        <authorList>
            <person name="Wang H."/>
        </authorList>
    </citation>
    <scope>NUCLEOTIDE SEQUENCE [LARGE SCALE GENOMIC DNA]</scope>
    <source>
        <strain evidence="13 14">JCM 30074</strain>
    </source>
</reference>
<evidence type="ECO:0000256" key="2">
    <source>
        <dbReference type="ARBA" id="ARBA00022475"/>
    </source>
</evidence>
<dbReference type="GO" id="GO:0062054">
    <property type="term" value="F:fluoride channel activity"/>
    <property type="evidence" value="ECO:0007669"/>
    <property type="project" value="UniProtKB-UniRule"/>
</dbReference>
<dbReference type="GO" id="GO:0046872">
    <property type="term" value="F:metal ion binding"/>
    <property type="evidence" value="ECO:0007669"/>
    <property type="project" value="UniProtKB-KW"/>
</dbReference>
<keyword evidence="12" id="KW-0813">Transport</keyword>
<feature type="binding site" evidence="12">
    <location>
        <position position="73"/>
    </location>
    <ligand>
        <name>Na(+)</name>
        <dbReference type="ChEBI" id="CHEBI:29101"/>
        <note>structural</note>
    </ligand>
</feature>
<feature type="binding site" evidence="12">
    <location>
        <position position="76"/>
    </location>
    <ligand>
        <name>Na(+)</name>
        <dbReference type="ChEBI" id="CHEBI:29101"/>
        <note>structural</note>
    </ligand>
</feature>
<dbReference type="OrthoDB" id="9806299at2"/>
<keyword evidence="14" id="KW-1185">Reference proteome</keyword>
<evidence type="ECO:0000256" key="12">
    <source>
        <dbReference type="HAMAP-Rule" id="MF_00454"/>
    </source>
</evidence>
<dbReference type="GO" id="GO:0005886">
    <property type="term" value="C:plasma membrane"/>
    <property type="evidence" value="ECO:0007669"/>
    <property type="project" value="UniProtKB-SubCell"/>
</dbReference>
<keyword evidence="9 12" id="KW-0407">Ion channel</keyword>
<evidence type="ECO:0000256" key="7">
    <source>
        <dbReference type="ARBA" id="ARBA00023065"/>
    </source>
</evidence>
<keyword evidence="3" id="KW-0997">Cell inner membrane</keyword>
<dbReference type="GO" id="GO:0140114">
    <property type="term" value="P:cellular detoxification of fluoride"/>
    <property type="evidence" value="ECO:0007669"/>
    <property type="project" value="UniProtKB-UniRule"/>
</dbReference>
<evidence type="ECO:0000256" key="4">
    <source>
        <dbReference type="ARBA" id="ARBA00022692"/>
    </source>
</evidence>
<keyword evidence="6 12" id="KW-0915">Sodium</keyword>
<dbReference type="AlphaFoldDB" id="A0A2G8TJ36"/>
<evidence type="ECO:0000256" key="5">
    <source>
        <dbReference type="ARBA" id="ARBA00022989"/>
    </source>
</evidence>
<protein>
    <recommendedName>
        <fullName evidence="12">Fluoride-specific ion channel FluC</fullName>
    </recommendedName>
</protein>
<evidence type="ECO:0000256" key="6">
    <source>
        <dbReference type="ARBA" id="ARBA00023053"/>
    </source>
</evidence>
<dbReference type="PANTHER" id="PTHR28259">
    <property type="entry name" value="FLUORIDE EXPORT PROTEIN 1-RELATED"/>
    <property type="match status" value="1"/>
</dbReference>
<organism evidence="13 14">
    <name type="scientific">Massilia eurypsychrophila</name>
    <dbReference type="NCBI Taxonomy" id="1485217"/>
    <lineage>
        <taxon>Bacteria</taxon>
        <taxon>Pseudomonadati</taxon>
        <taxon>Pseudomonadota</taxon>
        <taxon>Betaproteobacteria</taxon>
        <taxon>Burkholderiales</taxon>
        <taxon>Oxalobacteraceae</taxon>
        <taxon>Telluria group</taxon>
        <taxon>Massilia</taxon>
    </lineage>
</organism>